<feature type="region of interest" description="Disordered" evidence="6">
    <location>
        <begin position="17"/>
        <end position="40"/>
    </location>
</feature>
<dbReference type="Pfam" id="PF00400">
    <property type="entry name" value="WD40"/>
    <property type="match status" value="10"/>
</dbReference>
<keyword evidence="2 5" id="KW-0853">WD repeat</keyword>
<evidence type="ECO:0000256" key="6">
    <source>
        <dbReference type="SAM" id="MobiDB-lite"/>
    </source>
</evidence>
<feature type="domain" description="U3 small nucleolar RNA-associated protein 13 C-terminal" evidence="7">
    <location>
        <begin position="774"/>
        <end position="974"/>
    </location>
</feature>
<keyword evidence="4" id="KW-0539">Nucleus</keyword>
<dbReference type="PROSITE" id="PS00678">
    <property type="entry name" value="WD_REPEATS_1"/>
    <property type="match status" value="4"/>
</dbReference>
<dbReference type="PANTHER" id="PTHR19854:SF15">
    <property type="entry name" value="TRANSDUCIN BETA-LIKE PROTEIN 3"/>
    <property type="match status" value="1"/>
</dbReference>
<dbReference type="SUPFAM" id="SSF50978">
    <property type="entry name" value="WD40 repeat-like"/>
    <property type="match status" value="2"/>
</dbReference>
<dbReference type="PANTHER" id="PTHR19854">
    <property type="entry name" value="TRANSDUCIN BETA-LIKE 3"/>
    <property type="match status" value="1"/>
</dbReference>
<feature type="repeat" description="WD" evidence="5">
    <location>
        <begin position="285"/>
        <end position="326"/>
    </location>
</feature>
<organism evidence="8 9">
    <name type="scientific">Pseudozyma antarctica</name>
    <name type="common">Yeast</name>
    <name type="synonym">Candida antarctica</name>
    <dbReference type="NCBI Taxonomy" id="84753"/>
    <lineage>
        <taxon>Eukaryota</taxon>
        <taxon>Fungi</taxon>
        <taxon>Dikarya</taxon>
        <taxon>Basidiomycota</taxon>
        <taxon>Ustilaginomycotina</taxon>
        <taxon>Ustilaginomycetes</taxon>
        <taxon>Ustilaginales</taxon>
        <taxon>Ustilaginaceae</taxon>
        <taxon>Moesziomyces</taxon>
    </lineage>
</organism>
<sequence>MADAQVLTPDQVAQLLAAQQQQQASTSSTSSASTPSNRLKTSFEKRRAFEPFYTGGATALTPDGTLLFAALNEDVSVVHVATGNIVQRIDGDTEEITALAVSPDGAHLIVTSRSLSLRIFSLPECTLVRTVPKAHASQVNLMCVDPTSTLLATGGSDGVAKVWDIAGGFCTHAFKGHAGVVSALAWNLPPAETAPKSAKKGKKPQRVMHLLTGSVDGKVRVWDLNNQAELHKPVATLAGHDSVVRGIAVAERGDVVVTGSRDRTLVVWRLGSNAPSAAAWKQAETLSANEGIESVGFLPTRNTFWTGGSDGQLRLWDVSSSTIIAREPRSFNERLAAHQSDDEETRAITAVHLVSPAQGEAWLVSVHADQNIVVRSASPTQPLKKVRQLIGFNDEIVDVALLASHGAAETHLAVATNSRALRVYELGSDETSAELLAGHTDIVLCVDRSPDMRLLASGAKDRTARIWAWVPTNRLSPTDTTDADGDTGKRIRRPTAALSDEVDSSEGEGEGEWVCVAVCEGHAESVGAIAFARRATKPGAPYAPFIVTASQDRTIKLWDLSPLTALLESTAAISAPLSLKSLLTQRVHDKDINTVDVSPNNAMIATGSQDRTAKLFSLSFSSSPSGSSARVTPLAVLKGHKRGVWACRFSPVDLALATASGDKTIRLWSLSTFASVKVFEGHTNSVLKLGFVAAGMQLVSCAGDGLVKVWNVKDEECALTVDAHDDKIWSFAISRDEGWFVSAAADGTMHVWEDNTQQRLEVEREQREDEVRMEQQFANLLTTRDWRNAIVLALQMDQPRRLLNLFTQVANSRPDTIGGLIDDALGGSTGGDAGSITGLASVDGVLATLSGSQLIQLLNYVRDWNTSTRTSAIAQTLLHAILSTHTAASLLALFDREAKTQRAAIAQRAEDEELGIAQPRTDKVRAQQRRQHQQLTLDLASLVDALTAYSQRHFQRADRTRIEAAMLEYSITAMDSLLGPQDDDDDQPQDAFGDQIHLESEQEQHEDSDVDMSE</sequence>
<dbReference type="InterPro" id="IPR020472">
    <property type="entry name" value="WD40_PAC1"/>
</dbReference>
<dbReference type="GO" id="GO:0032040">
    <property type="term" value="C:small-subunit processome"/>
    <property type="evidence" value="ECO:0007669"/>
    <property type="project" value="InterPro"/>
</dbReference>
<feature type="repeat" description="WD" evidence="5">
    <location>
        <begin position="519"/>
        <end position="568"/>
    </location>
</feature>
<feature type="repeat" description="WD" evidence="5">
    <location>
        <begin position="132"/>
        <end position="165"/>
    </location>
</feature>
<feature type="compositionally biased region" description="Basic and acidic residues" evidence="6">
    <location>
        <begin position="996"/>
        <end position="1007"/>
    </location>
</feature>
<keyword evidence="3" id="KW-0677">Repeat</keyword>
<dbReference type="SMART" id="SM00320">
    <property type="entry name" value="WD40"/>
    <property type="match status" value="12"/>
</dbReference>
<dbReference type="Proteomes" id="UP000325008">
    <property type="component" value="Unassembled WGS sequence"/>
</dbReference>
<dbReference type="SUPFAM" id="SSF50956">
    <property type="entry name" value="Thermostable phytase (3-phytase)"/>
    <property type="match status" value="1"/>
</dbReference>
<dbReference type="GO" id="GO:0034511">
    <property type="term" value="F:U3 snoRNA binding"/>
    <property type="evidence" value="ECO:0007669"/>
    <property type="project" value="TreeGrafter"/>
</dbReference>
<name>A0A5C3FID8_PSEA2</name>
<dbReference type="RefSeq" id="XP_014659087.1">
    <property type="nucleotide sequence ID" value="XM_014803601.1"/>
</dbReference>
<accession>A0A5C3FID8</accession>
<evidence type="ECO:0000313" key="9">
    <source>
        <dbReference type="Proteomes" id="UP000325008"/>
    </source>
</evidence>
<feature type="region of interest" description="Disordered" evidence="6">
    <location>
        <begin position="976"/>
        <end position="1014"/>
    </location>
</feature>
<dbReference type="InterPro" id="IPR001680">
    <property type="entry name" value="WD40_rpt"/>
</dbReference>
<dbReference type="GO" id="GO:0030686">
    <property type="term" value="C:90S preribosome"/>
    <property type="evidence" value="ECO:0007669"/>
    <property type="project" value="TreeGrafter"/>
</dbReference>
<evidence type="ECO:0000256" key="3">
    <source>
        <dbReference type="ARBA" id="ARBA00022737"/>
    </source>
</evidence>
<evidence type="ECO:0000256" key="4">
    <source>
        <dbReference type="ARBA" id="ARBA00023242"/>
    </source>
</evidence>
<comment type="subcellular location">
    <subcellularLocation>
        <location evidence="1">Nucleus</location>
        <location evidence="1">Nucleolus</location>
    </subcellularLocation>
</comment>
<dbReference type="Gene3D" id="2.130.10.10">
    <property type="entry name" value="YVTN repeat-like/Quinoprotein amine dehydrogenase"/>
    <property type="match status" value="4"/>
</dbReference>
<dbReference type="GO" id="GO:0000472">
    <property type="term" value="P:endonucleolytic cleavage to generate mature 5'-end of SSU-rRNA from (SSU-rRNA, 5.8S rRNA, LSU-rRNA)"/>
    <property type="evidence" value="ECO:0007669"/>
    <property type="project" value="TreeGrafter"/>
</dbReference>
<protein>
    <submittedName>
        <fullName evidence="8">Related to UTP13 - U3 snoRNP protein</fullName>
    </submittedName>
</protein>
<dbReference type="PRINTS" id="PR00320">
    <property type="entry name" value="GPROTEINBRPT"/>
</dbReference>
<dbReference type="InterPro" id="IPR015943">
    <property type="entry name" value="WD40/YVTN_repeat-like_dom_sf"/>
</dbReference>
<dbReference type="Pfam" id="PF08625">
    <property type="entry name" value="Utp13"/>
    <property type="match status" value="1"/>
</dbReference>
<dbReference type="InterPro" id="IPR013934">
    <property type="entry name" value="Utp13_C"/>
</dbReference>
<feature type="repeat" description="WD" evidence="5">
    <location>
        <begin position="679"/>
        <end position="720"/>
    </location>
</feature>
<gene>
    <name evidence="8" type="ORF">PSANT_00965</name>
</gene>
<feature type="repeat" description="WD" evidence="5">
    <location>
        <begin position="585"/>
        <end position="619"/>
    </location>
</feature>
<feature type="repeat" description="WD" evidence="5">
    <location>
        <begin position="237"/>
        <end position="278"/>
    </location>
</feature>
<dbReference type="PROSITE" id="PS50294">
    <property type="entry name" value="WD_REPEATS_REGION"/>
    <property type="match status" value="7"/>
</dbReference>
<feature type="repeat" description="WD" evidence="5">
    <location>
        <begin position="637"/>
        <end position="678"/>
    </location>
</feature>
<reference evidence="8" key="1">
    <citation type="submission" date="2018-03" db="EMBL/GenBank/DDBJ databases">
        <authorList>
            <person name="Guldener U."/>
        </authorList>
    </citation>
    <scope>NUCLEOTIDE SEQUENCE [LARGE SCALE GENOMIC DNA]</scope>
    <source>
        <strain evidence="8">ATCC34888</strain>
    </source>
</reference>
<dbReference type="InterPro" id="IPR019775">
    <property type="entry name" value="WD40_repeat_CS"/>
</dbReference>
<evidence type="ECO:0000259" key="7">
    <source>
        <dbReference type="Pfam" id="PF08625"/>
    </source>
</evidence>
<feature type="repeat" description="WD" evidence="5">
    <location>
        <begin position="436"/>
        <end position="467"/>
    </location>
</feature>
<evidence type="ECO:0000256" key="2">
    <source>
        <dbReference type="ARBA" id="ARBA00022574"/>
    </source>
</evidence>
<dbReference type="PROSITE" id="PS50082">
    <property type="entry name" value="WD_REPEATS_2"/>
    <property type="match status" value="10"/>
</dbReference>
<feature type="repeat" description="WD" evidence="5">
    <location>
        <begin position="721"/>
        <end position="762"/>
    </location>
</feature>
<feature type="region of interest" description="Disordered" evidence="6">
    <location>
        <begin position="477"/>
        <end position="507"/>
    </location>
</feature>
<comment type="caution">
    <text evidence="8">The sequence shown here is derived from an EMBL/GenBank/DDBJ whole genome shotgun (WGS) entry which is preliminary data.</text>
</comment>
<feature type="compositionally biased region" description="Low complexity" evidence="6">
    <location>
        <begin position="17"/>
        <end position="34"/>
    </location>
</feature>
<evidence type="ECO:0000256" key="5">
    <source>
        <dbReference type="PROSITE-ProRule" id="PRU00221"/>
    </source>
</evidence>
<dbReference type="EMBL" id="OOIQ01000002">
    <property type="protein sequence ID" value="SPO43281.1"/>
    <property type="molecule type" value="Genomic_DNA"/>
</dbReference>
<dbReference type="GO" id="GO:0000480">
    <property type="term" value="P:endonucleolytic cleavage in 5'-ETS of tricistronic rRNA transcript (SSU-rRNA, 5.8S rRNA, LSU-rRNA)"/>
    <property type="evidence" value="ECO:0007669"/>
    <property type="project" value="TreeGrafter"/>
</dbReference>
<dbReference type="OrthoDB" id="5414888at2759"/>
<keyword evidence="9" id="KW-1185">Reference proteome</keyword>
<dbReference type="CDD" id="cd00200">
    <property type="entry name" value="WD40"/>
    <property type="match status" value="2"/>
</dbReference>
<proteinExistence type="predicted"/>
<feature type="repeat" description="WD" evidence="5">
    <location>
        <begin position="210"/>
        <end position="232"/>
    </location>
</feature>
<dbReference type="AlphaFoldDB" id="A0A5C3FID8"/>
<evidence type="ECO:0000313" key="8">
    <source>
        <dbReference type="EMBL" id="SPO43281.1"/>
    </source>
</evidence>
<evidence type="ECO:0000256" key="1">
    <source>
        <dbReference type="ARBA" id="ARBA00004604"/>
    </source>
</evidence>
<dbReference type="InterPro" id="IPR036322">
    <property type="entry name" value="WD40_repeat_dom_sf"/>
</dbReference>